<evidence type="ECO:0000256" key="2">
    <source>
        <dbReference type="ARBA" id="ARBA00022801"/>
    </source>
</evidence>
<dbReference type="GO" id="GO:0043418">
    <property type="term" value="P:homocysteine catabolic process"/>
    <property type="evidence" value="ECO:0007669"/>
    <property type="project" value="TreeGrafter"/>
</dbReference>
<dbReference type="CDD" id="cd00585">
    <property type="entry name" value="Peptidase_C1B"/>
    <property type="match status" value="1"/>
</dbReference>
<dbReference type="SUPFAM" id="SSF54001">
    <property type="entry name" value="Cysteine proteinases"/>
    <property type="match status" value="1"/>
</dbReference>
<feature type="active site" evidence="5">
    <location>
        <position position="386"/>
    </location>
</feature>
<evidence type="ECO:0000256" key="4">
    <source>
        <dbReference type="PIRNR" id="PIRNR005700"/>
    </source>
</evidence>
<dbReference type="PANTHER" id="PTHR10363:SF2">
    <property type="entry name" value="BLEOMYCIN HYDROLASE"/>
    <property type="match status" value="1"/>
</dbReference>
<dbReference type="PROSITE" id="PS00639">
    <property type="entry name" value="THIOL_PROTEASE_HIS"/>
    <property type="match status" value="1"/>
</dbReference>
<dbReference type="AlphaFoldDB" id="A0A3E3K4T0"/>
<dbReference type="Pfam" id="PF03051">
    <property type="entry name" value="Peptidase_C1_2"/>
    <property type="match status" value="1"/>
</dbReference>
<keyword evidence="2 4" id="KW-0378">Hydrolase</keyword>
<evidence type="ECO:0000313" key="7">
    <source>
        <dbReference type="Proteomes" id="UP000261080"/>
    </source>
</evidence>
<evidence type="ECO:0000256" key="5">
    <source>
        <dbReference type="PIRSR" id="PIRSR005700-1"/>
    </source>
</evidence>
<dbReference type="GO" id="GO:0009636">
    <property type="term" value="P:response to toxic substance"/>
    <property type="evidence" value="ECO:0007669"/>
    <property type="project" value="TreeGrafter"/>
</dbReference>
<dbReference type="InterPro" id="IPR004134">
    <property type="entry name" value="Peptidase_C1B"/>
</dbReference>
<keyword evidence="7" id="KW-1185">Reference proteome</keyword>
<feature type="active site" evidence="5">
    <location>
        <position position="72"/>
    </location>
</feature>
<dbReference type="InterPro" id="IPR038765">
    <property type="entry name" value="Papain-like_cys_pep_sf"/>
</dbReference>
<organism evidence="6 7">
    <name type="scientific">Sellimonas intestinalis</name>
    <dbReference type="NCBI Taxonomy" id="1653434"/>
    <lineage>
        <taxon>Bacteria</taxon>
        <taxon>Bacillati</taxon>
        <taxon>Bacillota</taxon>
        <taxon>Clostridia</taxon>
        <taxon>Lachnospirales</taxon>
        <taxon>Lachnospiraceae</taxon>
        <taxon>Sellimonas</taxon>
    </lineage>
</organism>
<keyword evidence="4 6" id="KW-0031">Aminopeptidase</keyword>
<gene>
    <name evidence="6" type="ORF">DW016_03525</name>
</gene>
<comment type="caution">
    <text evidence="6">The sequence shown here is derived from an EMBL/GenBank/DDBJ whole genome shotgun (WGS) entry which is preliminary data.</text>
</comment>
<dbReference type="EMBL" id="QVLX01000002">
    <property type="protein sequence ID" value="RGE89030.1"/>
    <property type="molecule type" value="Genomic_DNA"/>
</dbReference>
<keyword evidence="1 4" id="KW-0645">Protease</keyword>
<evidence type="ECO:0000313" key="6">
    <source>
        <dbReference type="EMBL" id="RGE89030.1"/>
    </source>
</evidence>
<sequence>MNQFQGLTADDLAGFEAKYMDSTLCRAITNVLYKHSVKDAAFCHEGLAKSQYAFSIDIPTMPVTNQKASGRCWIFSALNVLREVTAKKCNLEKFELSQNYTAFWDKFEKANYMLESIINLADRPADDRIVCHVLSEGVGDGGQWDMFVNLVEKYGVVPKSAMEETYQSSNTRDMNGLLNSKLRQCAAALRQTIREGGDPQAQKKEMMSEIYGFLCMCFGKPPKSFDFEYVDKDKKYHVIRGLTPRTFYQEYVGLNLREDYVSIINSPTKDKPFGKSYTVDYLGNVAEGAPVRYYNIPMDTLKELIIRQLSDGEIVWFGSDVGKYGERDMGLWSTDCYDFEGTYGIHFDMEKGESLDYRESAMNHAMVITGVDLDEKGKALKWKIQNSWSDEHGEKGYYLMGAEWFDRFVYQAVIHKKYLTEAQIAEANAEPIHLNPWDPMGTLAR</sequence>
<dbReference type="PANTHER" id="PTHR10363">
    <property type="entry name" value="BLEOMYCIN HYDROLASE"/>
    <property type="match status" value="1"/>
</dbReference>
<dbReference type="InterPro" id="IPR000169">
    <property type="entry name" value="Pept_cys_AS"/>
</dbReference>
<dbReference type="GO" id="GO:0006508">
    <property type="term" value="P:proteolysis"/>
    <property type="evidence" value="ECO:0007669"/>
    <property type="project" value="UniProtKB-KW"/>
</dbReference>
<keyword evidence="3 4" id="KW-0788">Thiol protease</keyword>
<dbReference type="InterPro" id="IPR025660">
    <property type="entry name" value="Pept_his_AS"/>
</dbReference>
<accession>A0A3E3K4T0</accession>
<dbReference type="OrthoDB" id="1111399at2"/>
<feature type="active site" evidence="5">
    <location>
        <position position="364"/>
    </location>
</feature>
<dbReference type="PROSITE" id="PS00139">
    <property type="entry name" value="THIOL_PROTEASE_CYS"/>
    <property type="match status" value="1"/>
</dbReference>
<evidence type="ECO:0000256" key="3">
    <source>
        <dbReference type="ARBA" id="ARBA00022807"/>
    </source>
</evidence>
<dbReference type="PIRSF" id="PIRSF005700">
    <property type="entry name" value="PepC"/>
    <property type="match status" value="1"/>
</dbReference>
<dbReference type="GO" id="GO:0005737">
    <property type="term" value="C:cytoplasm"/>
    <property type="evidence" value="ECO:0007669"/>
    <property type="project" value="TreeGrafter"/>
</dbReference>
<protein>
    <recommendedName>
        <fullName evidence="4">Aminopeptidase</fullName>
    </recommendedName>
</protein>
<name>A0A3E3K4T0_9FIRM</name>
<reference evidence="6 7" key="1">
    <citation type="submission" date="2018-08" db="EMBL/GenBank/DDBJ databases">
        <title>A genome reference for cultivated species of the human gut microbiota.</title>
        <authorList>
            <person name="Zou Y."/>
            <person name="Xue W."/>
            <person name="Luo G."/>
        </authorList>
    </citation>
    <scope>NUCLEOTIDE SEQUENCE [LARGE SCALE GENOMIC DNA]</scope>
    <source>
        <strain evidence="6 7">AF37-2AT</strain>
    </source>
</reference>
<evidence type="ECO:0000256" key="1">
    <source>
        <dbReference type="ARBA" id="ARBA00022670"/>
    </source>
</evidence>
<dbReference type="Proteomes" id="UP000261080">
    <property type="component" value="Unassembled WGS sequence"/>
</dbReference>
<dbReference type="Gene3D" id="3.90.70.10">
    <property type="entry name" value="Cysteine proteinases"/>
    <property type="match status" value="1"/>
</dbReference>
<dbReference type="GO" id="GO:0070005">
    <property type="term" value="F:cysteine-type aminopeptidase activity"/>
    <property type="evidence" value="ECO:0007669"/>
    <property type="project" value="InterPro"/>
</dbReference>
<proteinExistence type="inferred from homology"/>
<comment type="similarity">
    <text evidence="4">Belongs to the peptidase C1 family.</text>
</comment>